<dbReference type="Gene3D" id="2.60.40.10">
    <property type="entry name" value="Immunoglobulins"/>
    <property type="match status" value="1"/>
</dbReference>
<feature type="region of interest" description="Disordered" evidence="1">
    <location>
        <begin position="1"/>
        <end position="103"/>
    </location>
</feature>
<dbReference type="EMBL" id="CP012275">
    <property type="protein sequence ID" value="AMV63243.1"/>
    <property type="molecule type" value="Genomic_DNA"/>
</dbReference>
<organism evidence="4 5">
    <name type="scientific">Pediococcus damnosus</name>
    <dbReference type="NCBI Taxonomy" id="51663"/>
    <lineage>
        <taxon>Bacteria</taxon>
        <taxon>Bacillati</taxon>
        <taxon>Bacillota</taxon>
        <taxon>Bacilli</taxon>
        <taxon>Lactobacillales</taxon>
        <taxon>Lactobacillaceae</taxon>
        <taxon>Pediococcus</taxon>
    </lineage>
</organism>
<feature type="domain" description="Immunoglobulin" evidence="3">
    <location>
        <begin position="384"/>
        <end position="461"/>
    </location>
</feature>
<feature type="domain" description="Immunoglobulin" evidence="3">
    <location>
        <begin position="1229"/>
        <end position="1307"/>
    </location>
</feature>
<protein>
    <submittedName>
        <fullName evidence="4">Phage protein</fullName>
    </submittedName>
</protein>
<feature type="compositionally biased region" description="Basic and acidic residues" evidence="1">
    <location>
        <begin position="18"/>
        <end position="36"/>
    </location>
</feature>
<feature type="domain" description="Immunoglobulin" evidence="3">
    <location>
        <begin position="1059"/>
        <end position="1137"/>
    </location>
</feature>
<feature type="transmembrane region" description="Helical" evidence="2">
    <location>
        <begin position="1400"/>
        <end position="1420"/>
    </location>
</feature>
<feature type="compositionally biased region" description="Polar residues" evidence="1">
    <location>
        <begin position="1310"/>
        <end position="1339"/>
    </location>
</feature>
<dbReference type="InterPro" id="IPR013783">
    <property type="entry name" value="Ig-like_fold"/>
</dbReference>
<feature type="compositionally biased region" description="Basic and acidic residues" evidence="1">
    <location>
        <begin position="45"/>
        <end position="97"/>
    </location>
</feature>
<proteinExistence type="predicted"/>
<feature type="compositionally biased region" description="Polar residues" evidence="1">
    <location>
        <begin position="1"/>
        <end position="14"/>
    </location>
</feature>
<sequence length="1426" mass="157067">MVNISAQNVESSQKTSKKNQDVKDAEQLPDLSKKVENMAVESDDESSKKVDSNSKDKEQTELKNDNNSKDEEQVENSKNKIASEKVEEKVKDKKDARASASVTISPSEVNEWDSYSPGGLETALLILPVSIDASANTRVTYGLYFKPDSGPEHSVSHGMVTTNSVGQATWEAGAWSEKESGNYIIRFSSGMSGSTSARYTYNKAEIPTVASHTISAGVSVTFTAENINADHVAEYQWQKRERGQWADIEGATNRTYRTDGTDAVGTTEYRVTVKYGTDNVLTKTSNAATLTVTGITPTIADQSVLEGQKATFKVEEPVSGVHYQWLKKDGDSFEPISGATSSTYTTNGDEADGTQYKVKATSGSLVDESNVATLTVAELMNPEIENQEVLEGQKVTFTSEAVAGVNYQWQQWIDDEWKNIDGATNHEYETKGTEADQSKFRVRVNNGYINKYSDEAVLTVTELVKPEVADETVLEGQKATFTTEAVSGVSYQWQQLIDGDWENIAGATNHEYETKGTEADQSKFRVRANNGHINKYSNEAVLTVTELVKPTVADKTVLEGEKATFATETVSGVSYQWQQKVDGDWENIDGADKNEYETKGTEADQSEFRVKANNGHIDKYSDAAVLTVTELAKPEVADKTALEGQKATFTTEAVSGVSYQWQQLIDGDWENIDGATKHEYETKGTESDQSKFRVRANNGHINKYSNEAVLTVTELVKPTVDNETVLEGQKAIFTTKAVSGVSYQWQQLIDGDWENIDDADKNEYETKGTEADQSEFRVIADNGHVTKTSNAASLTVKELAKPSVADETVLEGQKATFSTEKDADVKSYHWQQKIDGDWKDIDGADKNEYTTEGTEADQSEFRVIVDNGYITKTSETAKLTVKELAKPTVADETVLEGQKATFTTKGGSTAKSYQWQQKIDGDWKDIDGADKNEYTTEGTEADQSEFRVIVDNGYVTKTSETAKLTVKELAKPEVADETVLEGQKATFKTKADPTTESYQWQQLIDDEWKDIDGADKAEYTTDGTDADQSKFRVNVDNGHINKYSNAAVLAVKELAKPEVADETVLEGQKVTFTTKADPTAKSYQWQQLIDDEWKDIDGADENEYTTEGTEADQSKFRVIVDNGYVTKTSNAASLTVKELAKPQVSDKTVLEGQKATFTTKADSTAKSYQWQQLIDDEWKDIDGADKNEYTTEGTEADQSKFRVIVDNGHVNKTSDAASLTVKELAKPEVKDQTVAEGQKATFVAKADSDVKSYQWQQLINGKWQDINGATNRKYTTKGTESNRSKFRVVVSNSYVTKTSDVAFLTVIKNGNTDNSGSDGQDSQKDNSNAGQSSSKNGKNQGKDANTDQSNQSLGKNVNTDQNDLKNNQNQVGNTAKAADGNDQDQTQNDKLPQSDERREIGLMIIGGLLLVLTLLAGPILRLRKKQ</sequence>
<feature type="domain" description="Immunoglobulin" evidence="3">
    <location>
        <begin position="804"/>
        <end position="882"/>
    </location>
</feature>
<feature type="domain" description="Immunoglobulin" evidence="3">
    <location>
        <begin position="468"/>
        <end position="545"/>
    </location>
</feature>
<feature type="region of interest" description="Disordered" evidence="1">
    <location>
        <begin position="1310"/>
        <end position="1394"/>
    </location>
</feature>
<feature type="domain" description="Immunoglobulin" evidence="3">
    <location>
        <begin position="1144"/>
        <end position="1222"/>
    </location>
</feature>
<keyword evidence="2" id="KW-0472">Membrane</keyword>
<evidence type="ECO:0000256" key="2">
    <source>
        <dbReference type="SAM" id="Phobius"/>
    </source>
</evidence>
<accession>A0AAC9FJ95</accession>
<keyword evidence="2" id="KW-0812">Transmembrane</keyword>
<feature type="compositionally biased region" description="Polar residues" evidence="1">
    <location>
        <begin position="1346"/>
        <end position="1373"/>
    </location>
</feature>
<dbReference type="Proteomes" id="UP000076405">
    <property type="component" value="Chromosome"/>
</dbReference>
<feature type="domain" description="Immunoglobulin" evidence="3">
    <location>
        <begin position="889"/>
        <end position="967"/>
    </location>
</feature>
<evidence type="ECO:0000259" key="3">
    <source>
        <dbReference type="SMART" id="SM00409"/>
    </source>
</evidence>
<evidence type="ECO:0000256" key="1">
    <source>
        <dbReference type="SAM" id="MobiDB-lite"/>
    </source>
</evidence>
<evidence type="ECO:0000313" key="5">
    <source>
        <dbReference type="Proteomes" id="UP000076405"/>
    </source>
</evidence>
<dbReference type="InterPro" id="IPR003599">
    <property type="entry name" value="Ig_sub"/>
</dbReference>
<keyword evidence="2" id="KW-1133">Transmembrane helix</keyword>
<evidence type="ECO:0000313" key="4">
    <source>
        <dbReference type="EMBL" id="AMV63243.1"/>
    </source>
</evidence>
<dbReference type="SMART" id="SM00409">
    <property type="entry name" value="IG"/>
    <property type="match status" value="9"/>
</dbReference>
<feature type="domain" description="Immunoglobulin" evidence="3">
    <location>
        <begin position="636"/>
        <end position="713"/>
    </location>
</feature>
<feature type="domain" description="Immunoglobulin" evidence="3">
    <location>
        <begin position="299"/>
        <end position="377"/>
    </location>
</feature>
<reference evidence="4 5" key="1">
    <citation type="journal article" date="2016" name="PLoS ONE">
        <title>The Identification of Novel Diagnostic Marker Genes for the Detection of Beer Spoiling Pediococcus damnosus Strains Using the BlAst Diagnostic Gene findEr.</title>
        <authorList>
            <person name="Behr J."/>
            <person name="Geissler A.J."/>
            <person name="Schmid J."/>
            <person name="Zehe A."/>
            <person name="Vogel R.F."/>
        </authorList>
    </citation>
    <scope>NUCLEOTIDE SEQUENCE [LARGE SCALE GENOMIC DNA]</scope>
    <source>
        <strain evidence="4 5">TMW 2.1533</strain>
    </source>
</reference>
<dbReference type="Gene3D" id="2.60.40.2700">
    <property type="match status" value="2"/>
</dbReference>
<gene>
    <name evidence="4" type="ORF">ADU70_1773</name>
</gene>
<name>A0AAC9FJ95_9LACO</name>